<dbReference type="InterPro" id="IPR006913">
    <property type="entry name" value="CENP-V/GFA"/>
</dbReference>
<name>A0A194XEA3_MOLSC</name>
<dbReference type="AlphaFoldDB" id="A0A194XEA3"/>
<dbReference type="Proteomes" id="UP000070700">
    <property type="component" value="Unassembled WGS sequence"/>
</dbReference>
<dbReference type="KEGG" id="psco:LY89DRAFT_37435"/>
<evidence type="ECO:0000259" key="5">
    <source>
        <dbReference type="PROSITE" id="PS51891"/>
    </source>
</evidence>
<keyword evidence="4" id="KW-0456">Lyase</keyword>
<dbReference type="GO" id="GO:0016846">
    <property type="term" value="F:carbon-sulfur lyase activity"/>
    <property type="evidence" value="ECO:0007669"/>
    <property type="project" value="InterPro"/>
</dbReference>
<dbReference type="SUPFAM" id="SSF51316">
    <property type="entry name" value="Mss4-like"/>
    <property type="match status" value="1"/>
</dbReference>
<dbReference type="Gene3D" id="3.90.1590.10">
    <property type="entry name" value="glutathione-dependent formaldehyde- activating enzyme (gfa)"/>
    <property type="match status" value="1"/>
</dbReference>
<keyword evidence="2" id="KW-0479">Metal-binding</keyword>
<sequence length="177" mass="19383">MKSSRSSLTLVDNKPPALTGSCMCGKVTYSSSVLPSDLVNCHCQTCRRLSGAPFLTFGQFPVSAITWTSATGANAMKKMTYSDIADRTHCAECGSPISMTYKCEPEAISITAGTFDEESIRGQLPRLKSHIFVEEKVKNEWYELPPNDGVPKYSGFPSVFSKKIEEWKKVLKSPGLG</sequence>
<organism evidence="6 7">
    <name type="scientific">Mollisia scopiformis</name>
    <name type="common">Conifer needle endophyte fungus</name>
    <name type="synonym">Phialocephala scopiformis</name>
    <dbReference type="NCBI Taxonomy" id="149040"/>
    <lineage>
        <taxon>Eukaryota</taxon>
        <taxon>Fungi</taxon>
        <taxon>Dikarya</taxon>
        <taxon>Ascomycota</taxon>
        <taxon>Pezizomycotina</taxon>
        <taxon>Leotiomycetes</taxon>
        <taxon>Helotiales</taxon>
        <taxon>Mollisiaceae</taxon>
        <taxon>Mollisia</taxon>
    </lineage>
</organism>
<evidence type="ECO:0000256" key="3">
    <source>
        <dbReference type="ARBA" id="ARBA00022833"/>
    </source>
</evidence>
<accession>A0A194XEA3</accession>
<protein>
    <recommendedName>
        <fullName evidence="5">CENP-V/GFA domain-containing protein</fullName>
    </recommendedName>
</protein>
<keyword evidence="7" id="KW-1185">Reference proteome</keyword>
<dbReference type="STRING" id="149040.A0A194XEA3"/>
<dbReference type="InParanoid" id="A0A194XEA3"/>
<evidence type="ECO:0000313" key="7">
    <source>
        <dbReference type="Proteomes" id="UP000070700"/>
    </source>
</evidence>
<proteinExistence type="inferred from homology"/>
<dbReference type="InterPro" id="IPR011057">
    <property type="entry name" value="Mss4-like_sf"/>
</dbReference>
<dbReference type="PROSITE" id="PS51891">
    <property type="entry name" value="CENP_V_GFA"/>
    <property type="match status" value="1"/>
</dbReference>
<dbReference type="Pfam" id="PF04828">
    <property type="entry name" value="GFA"/>
    <property type="match status" value="1"/>
</dbReference>
<dbReference type="PANTHER" id="PTHR33337">
    <property type="entry name" value="GFA DOMAIN-CONTAINING PROTEIN"/>
    <property type="match status" value="1"/>
</dbReference>
<dbReference type="GO" id="GO:0046872">
    <property type="term" value="F:metal ion binding"/>
    <property type="evidence" value="ECO:0007669"/>
    <property type="project" value="UniProtKB-KW"/>
</dbReference>
<dbReference type="RefSeq" id="XP_018072447.1">
    <property type="nucleotide sequence ID" value="XM_018207074.1"/>
</dbReference>
<evidence type="ECO:0000256" key="2">
    <source>
        <dbReference type="ARBA" id="ARBA00022723"/>
    </source>
</evidence>
<dbReference type="PANTHER" id="PTHR33337:SF40">
    <property type="entry name" value="CENP-V_GFA DOMAIN-CONTAINING PROTEIN-RELATED"/>
    <property type="match status" value="1"/>
</dbReference>
<evidence type="ECO:0000256" key="1">
    <source>
        <dbReference type="ARBA" id="ARBA00005495"/>
    </source>
</evidence>
<feature type="domain" description="CENP-V/GFA" evidence="5">
    <location>
        <begin position="18"/>
        <end position="143"/>
    </location>
</feature>
<dbReference type="GeneID" id="28816800"/>
<dbReference type="OrthoDB" id="6329284at2759"/>
<dbReference type="EMBL" id="KQ947413">
    <property type="protein sequence ID" value="KUJ18092.1"/>
    <property type="molecule type" value="Genomic_DNA"/>
</dbReference>
<evidence type="ECO:0000313" key="6">
    <source>
        <dbReference type="EMBL" id="KUJ18092.1"/>
    </source>
</evidence>
<keyword evidence="3" id="KW-0862">Zinc</keyword>
<comment type="similarity">
    <text evidence="1">Belongs to the Gfa family.</text>
</comment>
<reference evidence="6 7" key="1">
    <citation type="submission" date="2015-10" db="EMBL/GenBank/DDBJ databases">
        <title>Full genome of DAOMC 229536 Phialocephala scopiformis, a fungal endophyte of spruce producing the potent anti-insectan compound rugulosin.</title>
        <authorList>
            <consortium name="DOE Joint Genome Institute"/>
            <person name="Walker A.K."/>
            <person name="Frasz S.L."/>
            <person name="Seifert K.A."/>
            <person name="Miller J.D."/>
            <person name="Mondo S.J."/>
            <person name="Labutti K."/>
            <person name="Lipzen A."/>
            <person name="Dockter R."/>
            <person name="Kennedy M."/>
            <person name="Grigoriev I.V."/>
            <person name="Spatafora J.W."/>
        </authorList>
    </citation>
    <scope>NUCLEOTIDE SEQUENCE [LARGE SCALE GENOMIC DNA]</scope>
    <source>
        <strain evidence="6 7">CBS 120377</strain>
    </source>
</reference>
<gene>
    <name evidence="6" type="ORF">LY89DRAFT_37435</name>
</gene>
<evidence type="ECO:0000256" key="4">
    <source>
        <dbReference type="ARBA" id="ARBA00023239"/>
    </source>
</evidence>